<reference evidence="4 5" key="1">
    <citation type="submission" date="2021-11" db="EMBL/GenBank/DDBJ databases">
        <title>Lacrimispora sp. nov. NSJ-141 isolated from human feces.</title>
        <authorList>
            <person name="Abdugheni R."/>
        </authorList>
    </citation>
    <scope>NUCLEOTIDE SEQUENCE [LARGE SCALE GENOMIC DNA]</scope>
    <source>
        <strain evidence="4 5">NSJ-141</strain>
    </source>
</reference>
<comment type="caution">
    <text evidence="4">The sequence shown here is derived from an EMBL/GenBank/DDBJ whole genome shotgun (WGS) entry which is preliminary data.</text>
</comment>
<dbReference type="NCBIfam" id="TIGR00369">
    <property type="entry name" value="unchar_dom_1"/>
    <property type="match status" value="1"/>
</dbReference>
<dbReference type="CDD" id="cd03443">
    <property type="entry name" value="PaaI_thioesterase"/>
    <property type="match status" value="1"/>
</dbReference>
<dbReference type="Proteomes" id="UP001299265">
    <property type="component" value="Unassembled WGS sequence"/>
</dbReference>
<dbReference type="Gene3D" id="3.10.129.10">
    <property type="entry name" value="Hotdog Thioesterase"/>
    <property type="match status" value="1"/>
</dbReference>
<dbReference type="InterPro" id="IPR003736">
    <property type="entry name" value="PAAI_dom"/>
</dbReference>
<dbReference type="InterPro" id="IPR029069">
    <property type="entry name" value="HotDog_dom_sf"/>
</dbReference>
<organism evidence="4 5">
    <name type="scientific">Lientehia hominis</name>
    <dbReference type="NCBI Taxonomy" id="2897778"/>
    <lineage>
        <taxon>Bacteria</taxon>
        <taxon>Bacillati</taxon>
        <taxon>Bacillota</taxon>
        <taxon>Clostridia</taxon>
        <taxon>Lachnospirales</taxon>
        <taxon>Lachnospiraceae</taxon>
        <taxon>Lientehia</taxon>
    </lineage>
</organism>
<dbReference type="PANTHER" id="PTHR21660:SF1">
    <property type="entry name" value="ACYL-COENZYME A THIOESTERASE 13"/>
    <property type="match status" value="1"/>
</dbReference>
<protein>
    <submittedName>
        <fullName evidence="4">PaaI family thioesterase</fullName>
    </submittedName>
</protein>
<dbReference type="Pfam" id="PF03061">
    <property type="entry name" value="4HBT"/>
    <property type="match status" value="1"/>
</dbReference>
<feature type="domain" description="Thioesterase" evidence="3">
    <location>
        <begin position="76"/>
        <end position="151"/>
    </location>
</feature>
<dbReference type="RefSeq" id="WP_231061208.1">
    <property type="nucleotide sequence ID" value="NZ_JAJNOR010000001.1"/>
</dbReference>
<keyword evidence="2" id="KW-0378">Hydrolase</keyword>
<accession>A0AAP2RFI6</accession>
<gene>
    <name evidence="4" type="ORF">LQE92_01305</name>
</gene>
<keyword evidence="5" id="KW-1185">Reference proteome</keyword>
<dbReference type="AlphaFoldDB" id="A0AAP2RFI6"/>
<comment type="similarity">
    <text evidence="1">Belongs to the thioesterase PaaI family.</text>
</comment>
<dbReference type="InterPro" id="IPR006683">
    <property type="entry name" value="Thioestr_dom"/>
</dbReference>
<evidence type="ECO:0000256" key="1">
    <source>
        <dbReference type="ARBA" id="ARBA00008324"/>
    </source>
</evidence>
<evidence type="ECO:0000259" key="3">
    <source>
        <dbReference type="Pfam" id="PF03061"/>
    </source>
</evidence>
<dbReference type="EMBL" id="JAJNOR010000001">
    <property type="protein sequence ID" value="MCD2491264.1"/>
    <property type="molecule type" value="Genomic_DNA"/>
</dbReference>
<dbReference type="SUPFAM" id="SSF54637">
    <property type="entry name" value="Thioesterase/thiol ester dehydrase-isomerase"/>
    <property type="match status" value="1"/>
</dbReference>
<evidence type="ECO:0000256" key="2">
    <source>
        <dbReference type="ARBA" id="ARBA00022801"/>
    </source>
</evidence>
<dbReference type="PANTHER" id="PTHR21660">
    <property type="entry name" value="THIOESTERASE SUPERFAMILY MEMBER-RELATED"/>
    <property type="match status" value="1"/>
</dbReference>
<dbReference type="InterPro" id="IPR039298">
    <property type="entry name" value="ACOT13"/>
</dbReference>
<evidence type="ECO:0000313" key="5">
    <source>
        <dbReference type="Proteomes" id="UP001299265"/>
    </source>
</evidence>
<name>A0AAP2RFI6_9FIRM</name>
<sequence>MDYRRLFEEKNRLTYDAGDEERQAAMEQGIRRAVEGQENPQPRIHDMMKKSFVACSEADKTLTLAYEVEEWELNAGGTMHGGMIAAAMDTTCGMTARYLSGSLNAATVSMTVSYLRPVPAGERLLVTAKAVRIGRSLANLTAEAVNSKNGKTAALATAVFRIRK</sequence>
<dbReference type="GO" id="GO:0047617">
    <property type="term" value="F:fatty acyl-CoA hydrolase activity"/>
    <property type="evidence" value="ECO:0007669"/>
    <property type="project" value="InterPro"/>
</dbReference>
<proteinExistence type="inferred from homology"/>
<evidence type="ECO:0000313" key="4">
    <source>
        <dbReference type="EMBL" id="MCD2491264.1"/>
    </source>
</evidence>